<feature type="transmembrane region" description="Helical" evidence="1">
    <location>
        <begin position="39"/>
        <end position="65"/>
    </location>
</feature>
<comment type="caution">
    <text evidence="2">The sequence shown here is derived from an EMBL/GenBank/DDBJ whole genome shotgun (WGS) entry which is preliminary data.</text>
</comment>
<evidence type="ECO:0000313" key="2">
    <source>
        <dbReference type="EMBL" id="MBW5423790.1"/>
    </source>
</evidence>
<keyword evidence="1" id="KW-0472">Membrane</keyword>
<keyword evidence="1" id="KW-1133">Transmembrane helix</keyword>
<protein>
    <submittedName>
        <fullName evidence="2">Uncharacterized protein</fullName>
    </submittedName>
</protein>
<dbReference type="RefSeq" id="WP_219690276.1">
    <property type="nucleotide sequence ID" value="NZ_WMBF01000227.1"/>
</dbReference>
<gene>
    <name evidence="2" type="ORF">GKQ77_19855</name>
</gene>
<dbReference type="Proteomes" id="UP001197114">
    <property type="component" value="Unassembled WGS sequence"/>
</dbReference>
<proteinExistence type="predicted"/>
<dbReference type="EMBL" id="WMBF01000227">
    <property type="protein sequence ID" value="MBW5423790.1"/>
    <property type="molecule type" value="Genomic_DNA"/>
</dbReference>
<organism evidence="2 3">
    <name type="scientific">Streptomyces anatolicus</name>
    <dbReference type="NCBI Taxonomy" id="2675858"/>
    <lineage>
        <taxon>Bacteria</taxon>
        <taxon>Bacillati</taxon>
        <taxon>Actinomycetota</taxon>
        <taxon>Actinomycetes</taxon>
        <taxon>Kitasatosporales</taxon>
        <taxon>Streptomycetaceae</taxon>
        <taxon>Streptomyces</taxon>
    </lineage>
</organism>
<reference evidence="2 3" key="1">
    <citation type="submission" date="2019-11" db="EMBL/GenBank/DDBJ databases">
        <authorList>
            <person name="Ay H."/>
        </authorList>
    </citation>
    <scope>NUCLEOTIDE SEQUENCE [LARGE SCALE GENOMIC DNA]</scope>
    <source>
        <strain evidence="2 3">BG9H</strain>
    </source>
</reference>
<keyword evidence="1" id="KW-0812">Transmembrane</keyword>
<sequence>MPSLAVVLNAVALVLVLALLAAAGAGKLARLDGATYPTALGRAAFAFVAVLSLAAALVTTFDAVLT</sequence>
<name>A0ABS6YQV3_9ACTN</name>
<accession>A0ABS6YQV3</accession>
<keyword evidence="3" id="KW-1185">Reference proteome</keyword>
<evidence type="ECO:0000313" key="3">
    <source>
        <dbReference type="Proteomes" id="UP001197114"/>
    </source>
</evidence>
<evidence type="ECO:0000256" key="1">
    <source>
        <dbReference type="SAM" id="Phobius"/>
    </source>
</evidence>